<dbReference type="AlphaFoldDB" id="A0A1H6YJD3"/>
<gene>
    <name evidence="1" type="ORF">SAMN04487834_11284</name>
</gene>
<name>A0A1H6YJD3_9FIRM</name>
<dbReference type="EMBL" id="FNYK01000128">
    <property type="protein sequence ID" value="SEJ36835.1"/>
    <property type="molecule type" value="Genomic_DNA"/>
</dbReference>
<dbReference type="Proteomes" id="UP000183028">
    <property type="component" value="Unassembled WGS sequence"/>
</dbReference>
<evidence type="ECO:0000313" key="1">
    <source>
        <dbReference type="EMBL" id="SEJ36835.1"/>
    </source>
</evidence>
<accession>A0A1H6YJD3</accession>
<organism evidence="1 2">
    <name type="scientific">Sharpea azabuensis</name>
    <dbReference type="NCBI Taxonomy" id="322505"/>
    <lineage>
        <taxon>Bacteria</taxon>
        <taxon>Bacillati</taxon>
        <taxon>Bacillota</taxon>
        <taxon>Erysipelotrichia</taxon>
        <taxon>Erysipelotrichales</taxon>
        <taxon>Coprobacillaceae</taxon>
        <taxon>Sharpea</taxon>
    </lineage>
</organism>
<proteinExistence type="predicted"/>
<evidence type="ECO:0000313" key="2">
    <source>
        <dbReference type="Proteomes" id="UP000183028"/>
    </source>
</evidence>
<reference evidence="2" key="1">
    <citation type="submission" date="2016-10" db="EMBL/GenBank/DDBJ databases">
        <authorList>
            <person name="Varghese N."/>
        </authorList>
    </citation>
    <scope>NUCLEOTIDE SEQUENCE [LARGE SCALE GENOMIC DNA]</scope>
    <source>
        <strain evidence="2">DSM 20406</strain>
    </source>
</reference>
<keyword evidence="2" id="KW-1185">Reference proteome</keyword>
<dbReference type="OrthoDB" id="9775356at2"/>
<sequence length="183" mass="20676">MKGFVDEGPTIRIYYDLEGQRRKDLVKALGEILLWEPKYLGAPTFSYQVGNYIVTQIGAIICPECCTKEIAQQIMLKLRERGFDHTGTNLMLYVVSLPRSMFDDTSLARLRNLVKSKETILKAAIGARDLQIEMTDEKVYFPWFTLSGADGEADAYNKLIAALGKAAREQIIMAILFSSKWVI</sequence>
<protein>
    <submittedName>
        <fullName evidence="1">Uncharacterized protein</fullName>
    </submittedName>
</protein>
<dbReference type="RefSeq" id="WP_074732923.1">
    <property type="nucleotide sequence ID" value="NZ_FNYK01000128.1"/>
</dbReference>